<dbReference type="Gene3D" id="2.70.100.10">
    <property type="entry name" value="Glycoside hydrolase, family 7, domain"/>
    <property type="match status" value="1"/>
</dbReference>
<dbReference type="EMBL" id="KQ086032">
    <property type="protein sequence ID" value="KLO10251.1"/>
    <property type="molecule type" value="Genomic_DNA"/>
</dbReference>
<keyword evidence="10 11" id="KW-0624">Polysaccharide degradation</keyword>
<dbReference type="InterPro" id="IPR001722">
    <property type="entry name" value="Glyco_hydro_7"/>
</dbReference>
<dbReference type="InParanoid" id="A0A0H2RZP3"/>
<dbReference type="PROSITE" id="PS51164">
    <property type="entry name" value="CBM1_2"/>
    <property type="match status" value="1"/>
</dbReference>
<feature type="domain" description="CBM1" evidence="14">
    <location>
        <begin position="485"/>
        <end position="521"/>
    </location>
</feature>
<evidence type="ECO:0000256" key="12">
    <source>
        <dbReference type="SAM" id="MobiDB-lite"/>
    </source>
</evidence>
<keyword evidence="16" id="KW-1185">Reference proteome</keyword>
<evidence type="ECO:0000256" key="2">
    <source>
        <dbReference type="ARBA" id="ARBA00006044"/>
    </source>
</evidence>
<keyword evidence="7" id="KW-0325">Glycoprotein</keyword>
<evidence type="ECO:0000313" key="15">
    <source>
        <dbReference type="EMBL" id="KLO10251.1"/>
    </source>
</evidence>
<dbReference type="CDD" id="cd07999">
    <property type="entry name" value="GH7_CBH_EG"/>
    <property type="match status" value="1"/>
</dbReference>
<keyword evidence="9 11" id="KW-0326">Glycosidase</keyword>
<comment type="similarity">
    <text evidence="2 11">Belongs to the glycosyl hydrolase 7 (cellulase C) family.</text>
</comment>
<dbReference type="EC" id="3.2.1.-" evidence="11"/>
<keyword evidence="3 13" id="KW-0732">Signal</keyword>
<dbReference type="Pfam" id="PF00734">
    <property type="entry name" value="CBM_1"/>
    <property type="match status" value="1"/>
</dbReference>
<dbReference type="PANTHER" id="PTHR33753:SF2">
    <property type="entry name" value="GLYCOSIDE HYDROLASE FAMILY 7 PROTEIN"/>
    <property type="match status" value="1"/>
</dbReference>
<evidence type="ECO:0000256" key="7">
    <source>
        <dbReference type="ARBA" id="ARBA00023180"/>
    </source>
</evidence>
<evidence type="ECO:0000256" key="4">
    <source>
        <dbReference type="ARBA" id="ARBA00022801"/>
    </source>
</evidence>
<proteinExistence type="inferred from homology"/>
<evidence type="ECO:0000313" key="16">
    <source>
        <dbReference type="Proteomes" id="UP000053477"/>
    </source>
</evidence>
<dbReference type="GO" id="GO:0016162">
    <property type="term" value="F:cellulose 1,4-beta-cellobiosidase activity"/>
    <property type="evidence" value="ECO:0007669"/>
    <property type="project" value="UniProtKB-EC"/>
</dbReference>
<feature type="region of interest" description="Disordered" evidence="12">
    <location>
        <begin position="451"/>
        <end position="486"/>
    </location>
</feature>
<evidence type="ECO:0000256" key="3">
    <source>
        <dbReference type="ARBA" id="ARBA00022729"/>
    </source>
</evidence>
<comment type="catalytic activity">
    <reaction evidence="1">
        <text>Hydrolysis of (1-&gt;4)-beta-D-glucosidic linkages in cellulose and cellotetraose, releasing cellobiose from the non-reducing ends of the chains.</text>
        <dbReference type="EC" id="3.2.1.91"/>
    </reaction>
</comment>
<dbReference type="InterPro" id="IPR037019">
    <property type="entry name" value="Glyco_hydro_7_sf"/>
</dbReference>
<keyword evidence="5 11" id="KW-0136">Cellulose degradation</keyword>
<dbReference type="InterPro" id="IPR035971">
    <property type="entry name" value="CBD_sf"/>
</dbReference>
<dbReference type="InterPro" id="IPR013320">
    <property type="entry name" value="ConA-like_dom_sf"/>
</dbReference>
<protein>
    <recommendedName>
        <fullName evidence="11">Glucanase</fullName>
        <ecNumber evidence="11">3.2.1.-</ecNumber>
    </recommendedName>
</protein>
<dbReference type="GO" id="GO:0030245">
    <property type="term" value="P:cellulose catabolic process"/>
    <property type="evidence" value="ECO:0007669"/>
    <property type="project" value="UniProtKB-KW"/>
</dbReference>
<dbReference type="PANTHER" id="PTHR33753">
    <property type="entry name" value="1,4-BETA-D-GLUCAN CELLOBIOHYDROLASE B"/>
    <property type="match status" value="1"/>
</dbReference>
<accession>A0A0H2RZP3</accession>
<organism evidence="15 16">
    <name type="scientific">Schizopora paradoxa</name>
    <dbReference type="NCBI Taxonomy" id="27342"/>
    <lineage>
        <taxon>Eukaryota</taxon>
        <taxon>Fungi</taxon>
        <taxon>Dikarya</taxon>
        <taxon>Basidiomycota</taxon>
        <taxon>Agaricomycotina</taxon>
        <taxon>Agaricomycetes</taxon>
        <taxon>Hymenochaetales</taxon>
        <taxon>Schizoporaceae</taxon>
        <taxon>Schizopora</taxon>
    </lineage>
</organism>
<dbReference type="STRING" id="27342.A0A0H2RZP3"/>
<dbReference type="SMART" id="SM00236">
    <property type="entry name" value="fCBD"/>
    <property type="match status" value="1"/>
</dbReference>
<evidence type="ECO:0000256" key="6">
    <source>
        <dbReference type="ARBA" id="ARBA00023157"/>
    </source>
</evidence>
<evidence type="ECO:0000256" key="5">
    <source>
        <dbReference type="ARBA" id="ARBA00023001"/>
    </source>
</evidence>
<feature type="compositionally biased region" description="Low complexity" evidence="12">
    <location>
        <begin position="464"/>
        <end position="481"/>
    </location>
</feature>
<sequence length="521" mass="54722">MFRKAALTVFSLLAVAYAQQAGTQTAETHPPLTWQTCTGSGSCTNQAGSVTLDSNWRWVHSTSGYTNCYTGNTWDATLCPDGTTCAQNCALDGADYANTYGITASGNSLTLKFVEGTNVGSRVYLMASETEYEMFQLLNKEFTFDVDVSQLPCGLNGALYFSEMDADGGMSRFPTNKAGAKYGTGYCDSQCPRDIKFINGQANIAGWSGDSNDANSGTGSMGTCCNEMDVWEANSISAAFTPHPCTVTEQTACTGDDCGPTDNRLAGVCDPNGCDFNSFRMGDTSFYGPGLTVDTTKPFTVVTQFLTSDNTTTGTLSEIRRLYVQNGVVIANSKTNVPGMATFDSVTTDFCTAQMAATNNTNSFQQHGGMAAMGQAFAKGVVLVLSIWDDYAAQMLWLDSDYPTNLPATSPGVARGTCATTSGQPSQIEPTGQNVQVKFSNIKLGTIGSTFTGGTPVSPPSSPTTPVTGPTTTPVKTTTGSAPAATQTKYGQCGGQGWTGPTACASGSSCKVSNQYYSQCL</sequence>
<dbReference type="GO" id="GO:0005576">
    <property type="term" value="C:extracellular region"/>
    <property type="evidence" value="ECO:0007669"/>
    <property type="project" value="InterPro"/>
</dbReference>
<evidence type="ECO:0000256" key="11">
    <source>
        <dbReference type="RuleBase" id="RU361164"/>
    </source>
</evidence>
<dbReference type="SUPFAM" id="SSF57180">
    <property type="entry name" value="Cellulose-binding domain"/>
    <property type="match status" value="1"/>
</dbReference>
<dbReference type="FunFam" id="2.70.100.10:FF:000001">
    <property type="entry name" value="Glucanase"/>
    <property type="match status" value="1"/>
</dbReference>
<evidence type="ECO:0000259" key="14">
    <source>
        <dbReference type="PROSITE" id="PS51164"/>
    </source>
</evidence>
<gene>
    <name evidence="15" type="ORF">SCHPADRAFT_529507</name>
</gene>
<keyword evidence="8" id="KW-0119">Carbohydrate metabolism</keyword>
<dbReference type="OrthoDB" id="412382at2759"/>
<dbReference type="PROSITE" id="PS00562">
    <property type="entry name" value="CBM1_1"/>
    <property type="match status" value="1"/>
</dbReference>
<dbReference type="Proteomes" id="UP000053477">
    <property type="component" value="Unassembled WGS sequence"/>
</dbReference>
<evidence type="ECO:0000256" key="8">
    <source>
        <dbReference type="ARBA" id="ARBA00023277"/>
    </source>
</evidence>
<dbReference type="GO" id="GO:0030248">
    <property type="term" value="F:cellulose binding"/>
    <property type="evidence" value="ECO:0007669"/>
    <property type="project" value="InterPro"/>
</dbReference>
<dbReference type="PRINTS" id="PR00734">
    <property type="entry name" value="GLHYDRLASE7"/>
</dbReference>
<evidence type="ECO:0000256" key="10">
    <source>
        <dbReference type="ARBA" id="ARBA00023326"/>
    </source>
</evidence>
<dbReference type="AlphaFoldDB" id="A0A0H2RZP3"/>
<keyword evidence="6" id="KW-1015">Disulfide bond</keyword>
<evidence type="ECO:0000256" key="13">
    <source>
        <dbReference type="SAM" id="SignalP"/>
    </source>
</evidence>
<name>A0A0H2RZP3_9AGAM</name>
<keyword evidence="4 11" id="KW-0378">Hydrolase</keyword>
<dbReference type="SUPFAM" id="SSF49899">
    <property type="entry name" value="Concanavalin A-like lectins/glucanases"/>
    <property type="match status" value="1"/>
</dbReference>
<dbReference type="InterPro" id="IPR000254">
    <property type="entry name" value="CBD"/>
</dbReference>
<dbReference type="Pfam" id="PF00840">
    <property type="entry name" value="Glyco_hydro_7"/>
    <property type="match status" value="1"/>
</dbReference>
<evidence type="ECO:0000256" key="1">
    <source>
        <dbReference type="ARBA" id="ARBA00001641"/>
    </source>
</evidence>
<reference evidence="15 16" key="1">
    <citation type="submission" date="2015-04" db="EMBL/GenBank/DDBJ databases">
        <title>Complete genome sequence of Schizopora paradoxa KUC8140, a cosmopolitan wood degrader in East Asia.</title>
        <authorList>
            <consortium name="DOE Joint Genome Institute"/>
            <person name="Min B."/>
            <person name="Park H."/>
            <person name="Jang Y."/>
            <person name="Kim J.-J."/>
            <person name="Kim K.H."/>
            <person name="Pangilinan J."/>
            <person name="Lipzen A."/>
            <person name="Riley R."/>
            <person name="Grigoriev I.V."/>
            <person name="Spatafora J.W."/>
            <person name="Choi I.-G."/>
        </authorList>
    </citation>
    <scope>NUCLEOTIDE SEQUENCE [LARGE SCALE GENOMIC DNA]</scope>
    <source>
        <strain evidence="15 16">KUC8140</strain>
    </source>
</reference>
<evidence type="ECO:0000256" key="9">
    <source>
        <dbReference type="ARBA" id="ARBA00023295"/>
    </source>
</evidence>
<feature type="signal peptide" evidence="13">
    <location>
        <begin position="1"/>
        <end position="18"/>
    </location>
</feature>
<feature type="chain" id="PRO_5005202295" description="Glucanase" evidence="13">
    <location>
        <begin position="19"/>
        <end position="521"/>
    </location>
</feature>